<protein>
    <submittedName>
        <fullName evidence="2">Uncharacterized protein</fullName>
    </submittedName>
</protein>
<dbReference type="Proteomes" id="UP001446871">
    <property type="component" value="Unassembled WGS sequence"/>
</dbReference>
<evidence type="ECO:0000256" key="1">
    <source>
        <dbReference type="SAM" id="MobiDB-lite"/>
    </source>
</evidence>
<accession>A0ABR1W455</accession>
<sequence length="217" mass="25262">MNIHQKSNIFIGETPFSQKPEIPGLLNYLKREYYDRAQALYSVYDTTIEHHMNSQNVDRDDRSEDDNFKRCGCGSHRLDKGEFCRLCHLEGTEDRDKCNSIVIGSIIRGYHRQKSVLAQCDPAEKTLEQIYRHLQDIKIYSFPSLTHNDESTNFSKDHYICSPVKPIRYKLRRTMENIAKVLDPDMGIHLDHQANLTGLDEQSMKAREKAPMTNKKN</sequence>
<evidence type="ECO:0000313" key="3">
    <source>
        <dbReference type="Proteomes" id="UP001446871"/>
    </source>
</evidence>
<feature type="region of interest" description="Disordered" evidence="1">
    <location>
        <begin position="198"/>
        <end position="217"/>
    </location>
</feature>
<evidence type="ECO:0000313" key="2">
    <source>
        <dbReference type="EMBL" id="KAK8078257.1"/>
    </source>
</evidence>
<organism evidence="2 3">
    <name type="scientific">Apiospora saccharicola</name>
    <dbReference type="NCBI Taxonomy" id="335842"/>
    <lineage>
        <taxon>Eukaryota</taxon>
        <taxon>Fungi</taxon>
        <taxon>Dikarya</taxon>
        <taxon>Ascomycota</taxon>
        <taxon>Pezizomycotina</taxon>
        <taxon>Sordariomycetes</taxon>
        <taxon>Xylariomycetidae</taxon>
        <taxon>Amphisphaeriales</taxon>
        <taxon>Apiosporaceae</taxon>
        <taxon>Apiospora</taxon>
    </lineage>
</organism>
<dbReference type="EMBL" id="JAQQWM010000002">
    <property type="protein sequence ID" value="KAK8078257.1"/>
    <property type="molecule type" value="Genomic_DNA"/>
</dbReference>
<name>A0ABR1W455_9PEZI</name>
<reference evidence="2 3" key="1">
    <citation type="submission" date="2023-01" db="EMBL/GenBank/DDBJ databases">
        <title>Analysis of 21 Apiospora genomes using comparative genomics revels a genus with tremendous synthesis potential of carbohydrate active enzymes and secondary metabolites.</title>
        <authorList>
            <person name="Sorensen T."/>
        </authorList>
    </citation>
    <scope>NUCLEOTIDE SEQUENCE [LARGE SCALE GENOMIC DNA]</scope>
    <source>
        <strain evidence="2 3">CBS 83171</strain>
    </source>
</reference>
<keyword evidence="3" id="KW-1185">Reference proteome</keyword>
<gene>
    <name evidence="2" type="ORF">PG996_004427</name>
</gene>
<comment type="caution">
    <text evidence="2">The sequence shown here is derived from an EMBL/GenBank/DDBJ whole genome shotgun (WGS) entry which is preliminary data.</text>
</comment>
<proteinExistence type="predicted"/>